<proteinExistence type="predicted"/>
<keyword evidence="4" id="KW-1185">Reference proteome</keyword>
<dbReference type="InterPro" id="IPR029032">
    <property type="entry name" value="AhpD-like"/>
</dbReference>
<dbReference type="NCBIfam" id="TIGR00778">
    <property type="entry name" value="ahpD_dom"/>
    <property type="match status" value="1"/>
</dbReference>
<sequence length="174" mass="18330">MLGGTVFPAHTPESAPQESRPAMRRVAGTLGGAIPDAVARLATSPDLLNGFLSASASFERSTLDPVAREVVIMTVAVRNRCHVCVAMHTGKLRGLGAAPDLIRALREDRAPDDARLAAIRTFTLEVLASAGAVDDDRLTAFLGHGYTERNALEVVLGIGTYTMSTFANRMVGAA</sequence>
<dbReference type="SUPFAM" id="SSF69118">
    <property type="entry name" value="AhpD-like"/>
    <property type="match status" value="1"/>
</dbReference>
<dbReference type="PANTHER" id="PTHR35446">
    <property type="entry name" value="SI:CH211-175M2.5"/>
    <property type="match status" value="1"/>
</dbReference>
<comment type="caution">
    <text evidence="3">The sequence shown here is derived from an EMBL/GenBank/DDBJ whole genome shotgun (WGS) entry which is preliminary data.</text>
</comment>
<organism evidence="3 4">
    <name type="scientific">Streptomyces thermocoprophilus</name>
    <dbReference type="NCBI Taxonomy" id="78356"/>
    <lineage>
        <taxon>Bacteria</taxon>
        <taxon>Bacillati</taxon>
        <taxon>Actinomycetota</taxon>
        <taxon>Actinomycetes</taxon>
        <taxon>Kitasatosporales</taxon>
        <taxon>Streptomycetaceae</taxon>
        <taxon>Streptomyces</taxon>
    </lineage>
</organism>
<dbReference type="InterPro" id="IPR004675">
    <property type="entry name" value="AhpD_core"/>
</dbReference>
<evidence type="ECO:0000313" key="3">
    <source>
        <dbReference type="EMBL" id="MFB9738059.1"/>
    </source>
</evidence>
<dbReference type="Gene3D" id="1.20.1290.10">
    <property type="entry name" value="AhpD-like"/>
    <property type="match status" value="1"/>
</dbReference>
<dbReference type="Proteomes" id="UP001589703">
    <property type="component" value="Unassembled WGS sequence"/>
</dbReference>
<dbReference type="EMBL" id="JBHMAR010000039">
    <property type="protein sequence ID" value="MFB9738059.1"/>
    <property type="molecule type" value="Genomic_DNA"/>
</dbReference>
<accession>A0ABV5VJW7</accession>
<feature type="region of interest" description="Disordered" evidence="1">
    <location>
        <begin position="1"/>
        <end position="22"/>
    </location>
</feature>
<protein>
    <submittedName>
        <fullName evidence="3">Carboxymuconolactone decarboxylase family protein</fullName>
    </submittedName>
</protein>
<gene>
    <name evidence="3" type="ORF">ACFFRO_23510</name>
</gene>
<reference evidence="3 4" key="1">
    <citation type="submission" date="2024-09" db="EMBL/GenBank/DDBJ databases">
        <authorList>
            <person name="Sun Q."/>
            <person name="Mori K."/>
        </authorList>
    </citation>
    <scope>NUCLEOTIDE SEQUENCE [LARGE SCALE GENOMIC DNA]</scope>
    <source>
        <strain evidence="3 4">JCM 10918</strain>
    </source>
</reference>
<dbReference type="RefSeq" id="WP_247464313.1">
    <property type="nucleotide sequence ID" value="NZ_JBHMAR010000039.1"/>
</dbReference>
<dbReference type="Pfam" id="PF02627">
    <property type="entry name" value="CMD"/>
    <property type="match status" value="1"/>
</dbReference>
<evidence type="ECO:0000313" key="4">
    <source>
        <dbReference type="Proteomes" id="UP001589703"/>
    </source>
</evidence>
<dbReference type="PANTHER" id="PTHR35446:SF3">
    <property type="entry name" value="CMD DOMAIN-CONTAINING PROTEIN"/>
    <property type="match status" value="1"/>
</dbReference>
<evidence type="ECO:0000259" key="2">
    <source>
        <dbReference type="Pfam" id="PF02627"/>
    </source>
</evidence>
<name>A0ABV5VJW7_9ACTN</name>
<evidence type="ECO:0000256" key="1">
    <source>
        <dbReference type="SAM" id="MobiDB-lite"/>
    </source>
</evidence>
<feature type="domain" description="Carboxymuconolactone decarboxylase-like" evidence="2">
    <location>
        <begin position="54"/>
        <end position="114"/>
    </location>
</feature>
<dbReference type="InterPro" id="IPR003779">
    <property type="entry name" value="CMD-like"/>
</dbReference>